<dbReference type="GO" id="GO:0032588">
    <property type="term" value="C:trans-Golgi network membrane"/>
    <property type="evidence" value="ECO:0007669"/>
    <property type="project" value="TreeGrafter"/>
</dbReference>
<organism evidence="13 14">
    <name type="scientific">Leptobrachium leishanense</name>
    <name type="common">Leishan spiny toad</name>
    <dbReference type="NCBI Taxonomy" id="445787"/>
    <lineage>
        <taxon>Eukaryota</taxon>
        <taxon>Metazoa</taxon>
        <taxon>Chordata</taxon>
        <taxon>Craniata</taxon>
        <taxon>Vertebrata</taxon>
        <taxon>Euteleostomi</taxon>
        <taxon>Amphibia</taxon>
        <taxon>Batrachia</taxon>
        <taxon>Anura</taxon>
        <taxon>Pelobatoidea</taxon>
        <taxon>Megophryidae</taxon>
        <taxon>Leptobrachium</taxon>
    </lineage>
</organism>
<dbReference type="GO" id="GO:0043113">
    <property type="term" value="P:receptor clustering"/>
    <property type="evidence" value="ECO:0007669"/>
    <property type="project" value="TreeGrafter"/>
</dbReference>
<dbReference type="GO" id="GO:0019904">
    <property type="term" value="F:protein domain specific binding"/>
    <property type="evidence" value="ECO:0007669"/>
    <property type="project" value="InterPro"/>
</dbReference>
<dbReference type="GO" id="GO:0046872">
    <property type="term" value="F:metal ion binding"/>
    <property type="evidence" value="ECO:0007669"/>
    <property type="project" value="UniProtKB-KW"/>
</dbReference>
<evidence type="ECO:0000259" key="12">
    <source>
        <dbReference type="PROSITE" id="PS50870"/>
    </source>
</evidence>
<keyword evidence="8" id="KW-0472">Membrane</keyword>
<feature type="region of interest" description="Disordered" evidence="11">
    <location>
        <begin position="381"/>
        <end position="410"/>
    </location>
</feature>
<dbReference type="GO" id="GO:0043005">
    <property type="term" value="C:neuron projection"/>
    <property type="evidence" value="ECO:0007669"/>
    <property type="project" value="TreeGrafter"/>
</dbReference>
<feature type="domain" description="AH" evidence="12">
    <location>
        <begin position="184"/>
        <end position="364"/>
    </location>
</feature>
<dbReference type="AlphaFoldDB" id="A0A8C5QC96"/>
<feature type="compositionally biased region" description="Basic and acidic residues" evidence="11">
    <location>
        <begin position="395"/>
        <end position="410"/>
    </location>
</feature>
<dbReference type="PROSITE" id="PS50870">
    <property type="entry name" value="AH"/>
    <property type="match status" value="1"/>
</dbReference>
<evidence type="ECO:0000256" key="1">
    <source>
        <dbReference type="ARBA" id="ARBA00004170"/>
    </source>
</evidence>
<keyword evidence="5" id="KW-0479">Metal-binding</keyword>
<keyword evidence="14" id="KW-1185">Reference proteome</keyword>
<dbReference type="GO" id="GO:0005080">
    <property type="term" value="F:protein kinase C binding"/>
    <property type="evidence" value="ECO:0007669"/>
    <property type="project" value="TreeGrafter"/>
</dbReference>
<dbReference type="GO" id="GO:0014069">
    <property type="term" value="C:postsynaptic density"/>
    <property type="evidence" value="ECO:0007669"/>
    <property type="project" value="UniProtKB-SubCell"/>
</dbReference>
<reference evidence="13" key="2">
    <citation type="submission" date="2025-09" db="UniProtKB">
        <authorList>
            <consortium name="Ensembl"/>
        </authorList>
    </citation>
    <scope>IDENTIFICATION</scope>
</reference>
<keyword evidence="7" id="KW-0770">Synapse</keyword>
<accession>A0A8C5QC96</accession>
<comment type="subcellular location">
    <subcellularLocation>
        <location evidence="2">Cytoplasm</location>
        <location evidence="2">Cytoskeleton</location>
    </subcellularLocation>
    <subcellularLocation>
        <location evidence="1">Membrane</location>
        <topology evidence="1">Peripheral membrane protein</topology>
    </subcellularLocation>
    <subcellularLocation>
        <location evidence="10">Postsynaptic density</location>
    </subcellularLocation>
</comment>
<dbReference type="GO" id="GO:0008021">
    <property type="term" value="C:synaptic vesicle"/>
    <property type="evidence" value="ECO:0007669"/>
    <property type="project" value="TreeGrafter"/>
</dbReference>
<dbReference type="GO" id="GO:0005856">
    <property type="term" value="C:cytoskeleton"/>
    <property type="evidence" value="ECO:0007669"/>
    <property type="project" value="UniProtKB-SubCell"/>
</dbReference>
<dbReference type="GO" id="GO:0002092">
    <property type="term" value="P:positive regulation of receptor internalization"/>
    <property type="evidence" value="ECO:0007669"/>
    <property type="project" value="TreeGrafter"/>
</dbReference>
<evidence type="ECO:0000256" key="8">
    <source>
        <dbReference type="ARBA" id="ARBA00023136"/>
    </source>
</evidence>
<keyword evidence="9" id="KW-0206">Cytoskeleton</keyword>
<evidence type="ECO:0000256" key="5">
    <source>
        <dbReference type="ARBA" id="ARBA00022723"/>
    </source>
</evidence>
<evidence type="ECO:0000256" key="2">
    <source>
        <dbReference type="ARBA" id="ARBA00004245"/>
    </source>
</evidence>
<gene>
    <name evidence="13" type="primary">PICK1</name>
</gene>
<evidence type="ECO:0000256" key="4">
    <source>
        <dbReference type="ARBA" id="ARBA00022553"/>
    </source>
</evidence>
<evidence type="ECO:0000256" key="10">
    <source>
        <dbReference type="ARBA" id="ARBA00034105"/>
    </source>
</evidence>
<dbReference type="PANTHER" id="PTHR12141:SF1">
    <property type="entry name" value="PRKCA-BINDING PROTEIN"/>
    <property type="match status" value="1"/>
</dbReference>
<reference evidence="13" key="1">
    <citation type="submission" date="2025-08" db="UniProtKB">
        <authorList>
            <consortium name="Ensembl"/>
        </authorList>
    </citation>
    <scope>IDENTIFICATION</scope>
</reference>
<dbReference type="GO" id="GO:0098842">
    <property type="term" value="C:postsynaptic early endosome"/>
    <property type="evidence" value="ECO:0007669"/>
    <property type="project" value="TreeGrafter"/>
</dbReference>
<dbReference type="InterPro" id="IPR027267">
    <property type="entry name" value="AH/BAR_dom_sf"/>
</dbReference>
<name>A0A8C5QC96_9ANUR</name>
<keyword evidence="3" id="KW-0963">Cytoplasm</keyword>
<dbReference type="Ensembl" id="ENSLLET00000037036.1">
    <property type="protein sequence ID" value="ENSLLEP00000035682.1"/>
    <property type="gene ID" value="ENSLLEG00000021972.1"/>
</dbReference>
<dbReference type="GO" id="GO:0097062">
    <property type="term" value="P:dendritic spine maintenance"/>
    <property type="evidence" value="ECO:0007669"/>
    <property type="project" value="TreeGrafter"/>
</dbReference>
<evidence type="ECO:0000256" key="11">
    <source>
        <dbReference type="SAM" id="MobiDB-lite"/>
    </source>
</evidence>
<dbReference type="InterPro" id="IPR010504">
    <property type="entry name" value="AH_dom"/>
</dbReference>
<dbReference type="SUPFAM" id="SSF103657">
    <property type="entry name" value="BAR/IMD domain-like"/>
    <property type="match status" value="1"/>
</dbReference>
<dbReference type="SMART" id="SM01015">
    <property type="entry name" value="Arfaptin"/>
    <property type="match status" value="1"/>
</dbReference>
<dbReference type="GO" id="GO:0034315">
    <property type="term" value="P:regulation of Arp2/3 complex-mediated actin nucleation"/>
    <property type="evidence" value="ECO:0007669"/>
    <property type="project" value="TreeGrafter"/>
</dbReference>
<dbReference type="Pfam" id="PF06456">
    <property type="entry name" value="Arfaptin"/>
    <property type="match status" value="1"/>
</dbReference>
<dbReference type="GO" id="GO:0005886">
    <property type="term" value="C:plasma membrane"/>
    <property type="evidence" value="ECO:0007669"/>
    <property type="project" value="GOC"/>
</dbReference>
<dbReference type="OrthoDB" id="5917245at2759"/>
<protein>
    <submittedName>
        <fullName evidence="13">Protein interacting with PRKCA 1</fullName>
    </submittedName>
</protein>
<proteinExistence type="predicted"/>
<keyword evidence="6" id="KW-0862">Zinc</keyword>
<dbReference type="PANTHER" id="PTHR12141">
    <property type="entry name" value="ARFAPTIN-RELATED"/>
    <property type="match status" value="1"/>
</dbReference>
<evidence type="ECO:0000256" key="9">
    <source>
        <dbReference type="ARBA" id="ARBA00023212"/>
    </source>
</evidence>
<feature type="compositionally biased region" description="Acidic residues" evidence="11">
    <location>
        <begin position="384"/>
        <end position="394"/>
    </location>
</feature>
<evidence type="ECO:0000313" key="14">
    <source>
        <dbReference type="Proteomes" id="UP000694569"/>
    </source>
</evidence>
<dbReference type="CDD" id="cd07659">
    <property type="entry name" value="BAR_PICK1"/>
    <property type="match status" value="1"/>
</dbReference>
<evidence type="ECO:0000256" key="3">
    <source>
        <dbReference type="ARBA" id="ARBA00022490"/>
    </source>
</evidence>
<dbReference type="GeneTree" id="ENSGT00950000183040"/>
<dbReference type="FunFam" id="1.20.1270.60:FF:000023">
    <property type="entry name" value="Interacting with PRKCA"/>
    <property type="match status" value="1"/>
</dbReference>
<keyword evidence="4" id="KW-0597">Phosphoprotein</keyword>
<dbReference type="Gene3D" id="1.20.1270.60">
    <property type="entry name" value="Arfaptin homology (AH) domain/BAR domain"/>
    <property type="match status" value="1"/>
</dbReference>
<dbReference type="Proteomes" id="UP000694569">
    <property type="component" value="Unplaced"/>
</dbReference>
<dbReference type="GO" id="GO:0006886">
    <property type="term" value="P:intracellular protein transport"/>
    <property type="evidence" value="ECO:0007669"/>
    <property type="project" value="TreeGrafter"/>
</dbReference>
<dbReference type="InterPro" id="IPR030798">
    <property type="entry name" value="Arfaptin_fam"/>
</dbReference>
<evidence type="ECO:0000256" key="7">
    <source>
        <dbReference type="ARBA" id="ARBA00023018"/>
    </source>
</evidence>
<dbReference type="GO" id="GO:0005543">
    <property type="term" value="F:phospholipid binding"/>
    <property type="evidence" value="ECO:0007669"/>
    <property type="project" value="TreeGrafter"/>
</dbReference>
<sequence length="410" mass="46813">MAAGRCWLSLFTMAPYTNQQALLFCRSSLQCCPYQDQSGNRKMLWCPKETFLLHVFGGFLRYTPSKIGDMFIACSILHNIARHGLQEEIEDTTVEDDIPTTAVETGHRGNEARQNLFQTIFQGEVTIHYNKLQADPKQGKSLDIVLKKVKHRLVENMSSGTADALGLSRAILCNDGLVKKLEELEKTAEFYRAFGDVFSVIGVREPQPAASEAFVKFADAHRSIEKFGIGLLKTIKPMLSDLNTYLNKAIPDTKLTIRKYLDVKFEYLSYCLKVKEMDDEEYSSIALGEPLYRVSTGNYEYRLILRCRQEARSRFARMRKDVLEKIELLDQKHVQDTVFQLQRFVSAISKYDDQCFAVLKEADIFPIEVDLARTTLSYGQNDAIPDEAEDEEEMEKMTEAENGEKLIDDP</sequence>
<evidence type="ECO:0000313" key="13">
    <source>
        <dbReference type="Ensembl" id="ENSLLEP00000035682.1"/>
    </source>
</evidence>
<evidence type="ECO:0000256" key="6">
    <source>
        <dbReference type="ARBA" id="ARBA00022833"/>
    </source>
</evidence>
<dbReference type="InterPro" id="IPR037959">
    <property type="entry name" value="PICK1_BAR"/>
</dbReference>